<proteinExistence type="predicted"/>
<dbReference type="Proteomes" id="UP000054485">
    <property type="component" value="Unassembled WGS sequence"/>
</dbReference>
<dbReference type="HOGENOM" id="CLU_2224921_0_0_1"/>
<sequence>MYPRAFEQLHLLDWCYAATSPTSHLESLMSLRISRGFPDDRDAELWMLSAFFPTMISRPLPIILRSFPVRSHGHRTAALGQHALLGSSRHFNTPCNGVPHRRPFLL</sequence>
<accession>A0A0D0BEF1</accession>
<name>A0A0D0BEF1_9AGAM</name>
<evidence type="ECO:0000313" key="2">
    <source>
        <dbReference type="Proteomes" id="UP000054485"/>
    </source>
</evidence>
<reference evidence="2" key="2">
    <citation type="submission" date="2015-01" db="EMBL/GenBank/DDBJ databases">
        <title>Evolutionary Origins and Diversification of the Mycorrhizal Mutualists.</title>
        <authorList>
            <consortium name="DOE Joint Genome Institute"/>
            <consortium name="Mycorrhizal Genomics Consortium"/>
            <person name="Kohler A."/>
            <person name="Kuo A."/>
            <person name="Nagy L.G."/>
            <person name="Floudas D."/>
            <person name="Copeland A."/>
            <person name="Barry K.W."/>
            <person name="Cichocki N."/>
            <person name="Veneault-Fourrey C."/>
            <person name="LaButti K."/>
            <person name="Lindquist E.A."/>
            <person name="Lipzen A."/>
            <person name="Lundell T."/>
            <person name="Morin E."/>
            <person name="Murat C."/>
            <person name="Riley R."/>
            <person name="Ohm R."/>
            <person name="Sun H."/>
            <person name="Tunlid A."/>
            <person name="Henrissat B."/>
            <person name="Grigoriev I.V."/>
            <person name="Hibbett D.S."/>
            <person name="Martin F."/>
        </authorList>
    </citation>
    <scope>NUCLEOTIDE SEQUENCE [LARGE SCALE GENOMIC DNA]</scope>
    <source>
        <strain evidence="2">UH-Slu-Lm8-n1</strain>
    </source>
</reference>
<protein>
    <submittedName>
        <fullName evidence="1">Uncharacterized protein</fullName>
    </submittedName>
</protein>
<dbReference type="EMBL" id="KN835260">
    <property type="protein sequence ID" value="KIK41703.1"/>
    <property type="molecule type" value="Genomic_DNA"/>
</dbReference>
<dbReference type="AlphaFoldDB" id="A0A0D0BEF1"/>
<gene>
    <name evidence="1" type="ORF">CY34DRAFT_187836</name>
</gene>
<keyword evidence="2" id="KW-1185">Reference proteome</keyword>
<evidence type="ECO:0000313" key="1">
    <source>
        <dbReference type="EMBL" id="KIK41703.1"/>
    </source>
</evidence>
<reference evidence="1 2" key="1">
    <citation type="submission" date="2014-04" db="EMBL/GenBank/DDBJ databases">
        <authorList>
            <consortium name="DOE Joint Genome Institute"/>
            <person name="Kuo A."/>
            <person name="Ruytinx J."/>
            <person name="Rineau F."/>
            <person name="Colpaert J."/>
            <person name="Kohler A."/>
            <person name="Nagy L.G."/>
            <person name="Floudas D."/>
            <person name="Copeland A."/>
            <person name="Barry K.W."/>
            <person name="Cichocki N."/>
            <person name="Veneault-Fourrey C."/>
            <person name="LaButti K."/>
            <person name="Lindquist E.A."/>
            <person name="Lipzen A."/>
            <person name="Lundell T."/>
            <person name="Morin E."/>
            <person name="Murat C."/>
            <person name="Sun H."/>
            <person name="Tunlid A."/>
            <person name="Henrissat B."/>
            <person name="Grigoriev I.V."/>
            <person name="Hibbett D.S."/>
            <person name="Martin F."/>
            <person name="Nordberg H.P."/>
            <person name="Cantor M.N."/>
            <person name="Hua S.X."/>
        </authorList>
    </citation>
    <scope>NUCLEOTIDE SEQUENCE [LARGE SCALE GENOMIC DNA]</scope>
    <source>
        <strain evidence="1 2">UH-Slu-Lm8-n1</strain>
    </source>
</reference>
<organism evidence="1 2">
    <name type="scientific">Suillus luteus UH-Slu-Lm8-n1</name>
    <dbReference type="NCBI Taxonomy" id="930992"/>
    <lineage>
        <taxon>Eukaryota</taxon>
        <taxon>Fungi</taxon>
        <taxon>Dikarya</taxon>
        <taxon>Basidiomycota</taxon>
        <taxon>Agaricomycotina</taxon>
        <taxon>Agaricomycetes</taxon>
        <taxon>Agaricomycetidae</taxon>
        <taxon>Boletales</taxon>
        <taxon>Suillineae</taxon>
        <taxon>Suillaceae</taxon>
        <taxon>Suillus</taxon>
    </lineage>
</organism>
<dbReference type="InParanoid" id="A0A0D0BEF1"/>